<dbReference type="AlphaFoldDB" id="A0A5B8U212"/>
<feature type="compositionally biased region" description="Acidic residues" evidence="1">
    <location>
        <begin position="87"/>
        <end position="96"/>
    </location>
</feature>
<evidence type="ECO:0000313" key="2">
    <source>
        <dbReference type="EMBL" id="QEC47084.1"/>
    </source>
</evidence>
<organism evidence="2 3">
    <name type="scientific">Baekduia soli</name>
    <dbReference type="NCBI Taxonomy" id="496014"/>
    <lineage>
        <taxon>Bacteria</taxon>
        <taxon>Bacillati</taxon>
        <taxon>Actinomycetota</taxon>
        <taxon>Thermoleophilia</taxon>
        <taxon>Solirubrobacterales</taxon>
        <taxon>Baekduiaceae</taxon>
        <taxon>Baekduia</taxon>
    </lineage>
</organism>
<dbReference type="KEGG" id="bsol:FSW04_05435"/>
<evidence type="ECO:0000256" key="1">
    <source>
        <dbReference type="SAM" id="MobiDB-lite"/>
    </source>
</evidence>
<gene>
    <name evidence="2" type="ORF">FSW04_05435</name>
</gene>
<evidence type="ECO:0000313" key="3">
    <source>
        <dbReference type="Proteomes" id="UP000321805"/>
    </source>
</evidence>
<dbReference type="Proteomes" id="UP000321805">
    <property type="component" value="Chromosome"/>
</dbReference>
<reference evidence="2 3" key="1">
    <citation type="journal article" date="2018" name="J. Microbiol.">
        <title>Baekduia soli gen. nov., sp. nov., a novel bacterium isolated from the soil of Baekdu Mountain and proposal of a novel family name, Baekduiaceae fam. nov.</title>
        <authorList>
            <person name="An D.S."/>
            <person name="Siddiqi M.Z."/>
            <person name="Kim K.H."/>
            <person name="Yu H.S."/>
            <person name="Im W.T."/>
        </authorList>
    </citation>
    <scope>NUCLEOTIDE SEQUENCE [LARGE SCALE GENOMIC DNA]</scope>
    <source>
        <strain evidence="2 3">BR7-21</strain>
    </source>
</reference>
<keyword evidence="3" id="KW-1185">Reference proteome</keyword>
<sequence>MDALLKLAADAGHQITLAEEALEEEAHDAAREAVDRAADALEALRGRWPEMSAAERAVVGPAAKAVRDRLDATAARIPRRVTLGEGAPEEDPEQEAEPPAAG</sequence>
<accession>A0A5B8U212</accession>
<feature type="region of interest" description="Disordered" evidence="1">
    <location>
        <begin position="77"/>
        <end position="102"/>
    </location>
</feature>
<dbReference type="RefSeq" id="WP_146917059.1">
    <property type="nucleotide sequence ID" value="NZ_CP042430.1"/>
</dbReference>
<dbReference type="EMBL" id="CP042430">
    <property type="protein sequence ID" value="QEC47084.1"/>
    <property type="molecule type" value="Genomic_DNA"/>
</dbReference>
<name>A0A5B8U212_9ACTN</name>
<protein>
    <submittedName>
        <fullName evidence="2">Uncharacterized protein</fullName>
    </submittedName>
</protein>
<dbReference type="OrthoDB" id="9946449at2"/>
<proteinExistence type="predicted"/>